<dbReference type="CDD" id="cd13921">
    <property type="entry name" value="Amicyanin"/>
    <property type="match status" value="1"/>
</dbReference>
<dbReference type="InterPro" id="IPR052721">
    <property type="entry name" value="ET_Amicyanin"/>
</dbReference>
<dbReference type="PANTHER" id="PTHR36507:SF1">
    <property type="entry name" value="BLL1555 PROTEIN"/>
    <property type="match status" value="1"/>
</dbReference>
<reference evidence="9 11" key="3">
    <citation type="journal article" date="2020" name="Biotechnol. Biofuels">
        <title>New insights from the biogas microbiome by comprehensive genome-resolved metagenomics of nearly 1600 species originating from multiple anaerobic digesters.</title>
        <authorList>
            <person name="Campanaro S."/>
            <person name="Treu L."/>
            <person name="Rodriguez-R L.M."/>
            <person name="Kovalovszki A."/>
            <person name="Ziels R.M."/>
            <person name="Maus I."/>
            <person name="Zhu X."/>
            <person name="Kougias P.G."/>
            <person name="Basile A."/>
            <person name="Luo G."/>
            <person name="Schluter A."/>
            <person name="Konstantinidis K.T."/>
            <person name="Angelidaki I."/>
        </authorList>
    </citation>
    <scope>NUCLEOTIDE SEQUENCE [LARGE SCALE GENOMIC DNA]</scope>
    <source>
        <strain evidence="9">AS22ysBPME_46</strain>
    </source>
</reference>
<feature type="compositionally biased region" description="Low complexity" evidence="6">
    <location>
        <begin position="57"/>
        <end position="74"/>
    </location>
</feature>
<dbReference type="AlphaFoldDB" id="A0A660HU42"/>
<feature type="compositionally biased region" description="Gly residues" evidence="6">
    <location>
        <begin position="38"/>
        <end position="49"/>
    </location>
</feature>
<dbReference type="EMBL" id="JAAYQL010000075">
    <property type="protein sequence ID" value="NLK33587.1"/>
    <property type="molecule type" value="Genomic_DNA"/>
</dbReference>
<keyword evidence="3" id="KW-0574">Periplasm</keyword>
<keyword evidence="2" id="KW-0813">Transport</keyword>
<accession>A0A660HU42</accession>
<gene>
    <name evidence="8" type="ORF">AOB57_012200</name>
    <name evidence="9" type="ORF">GX302_12430</name>
</gene>
<keyword evidence="5" id="KW-0479">Metal-binding</keyword>
<evidence type="ECO:0000256" key="4">
    <source>
        <dbReference type="ARBA" id="ARBA00022982"/>
    </source>
</evidence>
<evidence type="ECO:0000256" key="2">
    <source>
        <dbReference type="ARBA" id="ARBA00022448"/>
    </source>
</evidence>
<evidence type="ECO:0000256" key="3">
    <source>
        <dbReference type="ARBA" id="ARBA00022764"/>
    </source>
</evidence>
<dbReference type="KEGG" id="mfz:AOB57_012200"/>
<dbReference type="Proteomes" id="UP000585579">
    <property type="component" value="Unassembled WGS sequence"/>
</dbReference>
<feature type="region of interest" description="Disordered" evidence="6">
    <location>
        <begin position="26"/>
        <end position="80"/>
    </location>
</feature>
<protein>
    <submittedName>
        <fullName evidence="8">Copper-binding protein</fullName>
    </submittedName>
</protein>
<keyword evidence="5" id="KW-0186">Copper</keyword>
<dbReference type="PROSITE" id="PS51257">
    <property type="entry name" value="PROKAR_LIPOPROTEIN"/>
    <property type="match status" value="1"/>
</dbReference>
<dbReference type="PRINTS" id="PR00155">
    <property type="entry name" value="AMICYANIN"/>
</dbReference>
<dbReference type="GeneID" id="53688885"/>
<dbReference type="Proteomes" id="UP000053087">
    <property type="component" value="Chromosome"/>
</dbReference>
<dbReference type="OrthoDB" id="11836at2157"/>
<dbReference type="EMBL" id="CP032683">
    <property type="protein sequence ID" value="AYK15848.1"/>
    <property type="molecule type" value="Genomic_DNA"/>
</dbReference>
<evidence type="ECO:0000256" key="6">
    <source>
        <dbReference type="SAM" id="MobiDB-lite"/>
    </source>
</evidence>
<comment type="subcellular location">
    <subcellularLocation>
        <location evidence="1">Periplasm</location>
    </subcellularLocation>
</comment>
<comment type="cofactor">
    <cofactor evidence="5">
        <name>Cu cation</name>
        <dbReference type="ChEBI" id="CHEBI:23378"/>
    </cofactor>
    <text evidence="5">Binds 1 copper ion per subunit.</text>
</comment>
<evidence type="ECO:0000313" key="8">
    <source>
        <dbReference type="EMBL" id="AYK15848.1"/>
    </source>
</evidence>
<dbReference type="Gene3D" id="2.60.40.420">
    <property type="entry name" value="Cupredoxins - blue copper proteins"/>
    <property type="match status" value="1"/>
</dbReference>
<dbReference type="InterPro" id="IPR002386">
    <property type="entry name" value="Amicyanin/Pseudoazurin"/>
</dbReference>
<evidence type="ECO:0000313" key="10">
    <source>
        <dbReference type="Proteomes" id="UP000053087"/>
    </source>
</evidence>
<feature type="binding site" evidence="5">
    <location>
        <position position="157"/>
    </location>
    <ligand>
        <name>Cu cation</name>
        <dbReference type="ChEBI" id="CHEBI:23378"/>
    </ligand>
</feature>
<dbReference type="GO" id="GO:0005507">
    <property type="term" value="F:copper ion binding"/>
    <property type="evidence" value="ECO:0007669"/>
    <property type="project" value="InterPro"/>
</dbReference>
<proteinExistence type="predicted"/>
<keyword evidence="4" id="KW-0249">Electron transport</keyword>
<dbReference type="RefSeq" id="WP_054298136.1">
    <property type="nucleotide sequence ID" value="NZ_CP032683.1"/>
</dbReference>
<organism evidence="8 10">
    <name type="scientific">Methanosarcina flavescens</name>
    <dbReference type="NCBI Taxonomy" id="1715806"/>
    <lineage>
        <taxon>Archaea</taxon>
        <taxon>Methanobacteriati</taxon>
        <taxon>Methanobacteriota</taxon>
        <taxon>Stenosarchaea group</taxon>
        <taxon>Methanomicrobia</taxon>
        <taxon>Methanosarcinales</taxon>
        <taxon>Methanosarcinaceae</taxon>
        <taxon>Methanosarcina</taxon>
    </lineage>
</organism>
<dbReference type="PANTHER" id="PTHR36507">
    <property type="entry name" value="BLL1555 PROTEIN"/>
    <property type="match status" value="1"/>
</dbReference>
<feature type="binding site" evidence="5">
    <location>
        <position position="154"/>
    </location>
    <ligand>
        <name>Cu cation</name>
        <dbReference type="ChEBI" id="CHEBI:23378"/>
    </ligand>
</feature>
<reference evidence="8 10" key="1">
    <citation type="journal article" date="2016" name="Int. J. Syst. Evol. Microbiol.">
        <title>Methanosarcina flavescens sp. nov., a methanogenic archaeon isolated from a full-scale anaerobic digester.</title>
        <authorList>
            <person name="Kern T."/>
            <person name="Fischer M.A."/>
            <person name="Deppenmeier U."/>
            <person name="Schmitz R.A."/>
            <person name="Rother M."/>
        </authorList>
    </citation>
    <scope>NUCLEOTIDE SEQUENCE [LARGE SCALE GENOMIC DNA]</scope>
    <source>
        <strain evidence="8 10">E03.2</strain>
    </source>
</reference>
<dbReference type="GO" id="GO:0042597">
    <property type="term" value="C:periplasmic space"/>
    <property type="evidence" value="ECO:0007669"/>
    <property type="project" value="UniProtKB-SubCell"/>
</dbReference>
<dbReference type="SUPFAM" id="SSF49503">
    <property type="entry name" value="Cupredoxins"/>
    <property type="match status" value="1"/>
</dbReference>
<dbReference type="InterPro" id="IPR008972">
    <property type="entry name" value="Cupredoxin"/>
</dbReference>
<dbReference type="InterPro" id="IPR028096">
    <property type="entry name" value="EfeO_Cupredoxin"/>
</dbReference>
<evidence type="ECO:0000313" key="11">
    <source>
        <dbReference type="Proteomes" id="UP000585579"/>
    </source>
</evidence>
<sequence>MRKELAVFIILLSIFLAIGCADTGDEGGTEEGVTPAEGGEGAPEAGEGGASEERITPAETPAVPAEEEPAAPVEGETSELPIGDGETVEVAIEDNAFNPATVNISTGDTVRWTNLDTASHTVTGTGTNFRSEVLNQGDSYEFLFTEAGNYDYYCSIHPEMRGTVVVQEEAE</sequence>
<evidence type="ECO:0000313" key="9">
    <source>
        <dbReference type="EMBL" id="NLK33587.1"/>
    </source>
</evidence>
<dbReference type="InterPro" id="IPR035668">
    <property type="entry name" value="Amicyanin"/>
</dbReference>
<reference evidence="8" key="2">
    <citation type="submission" date="2018-10" db="EMBL/GenBank/DDBJ databases">
        <authorList>
            <person name="Fischer M.A."/>
            <person name="Kern T."/>
            <person name="Deppenmeier U."/>
            <person name="Schmitz R.A."/>
            <person name="Rother M."/>
        </authorList>
    </citation>
    <scope>NUCLEOTIDE SEQUENCE</scope>
    <source>
        <strain evidence="8">E03.2</strain>
    </source>
</reference>
<keyword evidence="10" id="KW-1185">Reference proteome</keyword>
<evidence type="ECO:0000256" key="1">
    <source>
        <dbReference type="ARBA" id="ARBA00004418"/>
    </source>
</evidence>
<dbReference type="Pfam" id="PF13473">
    <property type="entry name" value="Cupredoxin_1"/>
    <property type="match status" value="1"/>
</dbReference>
<feature type="binding site" evidence="5">
    <location>
        <position position="120"/>
    </location>
    <ligand>
        <name>Cu cation</name>
        <dbReference type="ChEBI" id="CHEBI:23378"/>
    </ligand>
</feature>
<dbReference type="GO" id="GO:0009055">
    <property type="term" value="F:electron transfer activity"/>
    <property type="evidence" value="ECO:0007669"/>
    <property type="project" value="InterPro"/>
</dbReference>
<feature type="domain" description="EfeO-type cupredoxin-like" evidence="7">
    <location>
        <begin position="84"/>
        <end position="166"/>
    </location>
</feature>
<evidence type="ECO:0000256" key="5">
    <source>
        <dbReference type="PIRSR" id="PIRSR602386-1"/>
    </source>
</evidence>
<name>A0A660HU42_9EURY</name>
<evidence type="ECO:0000259" key="7">
    <source>
        <dbReference type="Pfam" id="PF13473"/>
    </source>
</evidence>